<dbReference type="InterPro" id="IPR001611">
    <property type="entry name" value="Leu-rich_rpt"/>
</dbReference>
<dbReference type="Gene3D" id="3.80.10.10">
    <property type="entry name" value="Ribonuclease Inhibitor"/>
    <property type="match status" value="1"/>
</dbReference>
<dbReference type="Pfam" id="PF00307">
    <property type="entry name" value="CH"/>
    <property type="match status" value="1"/>
</dbReference>
<gene>
    <name evidence="5" type="ORF">FF38_08317</name>
</gene>
<evidence type="ECO:0000259" key="4">
    <source>
        <dbReference type="PROSITE" id="PS50021"/>
    </source>
</evidence>
<feature type="domain" description="Calponin-homology (CH)" evidence="4">
    <location>
        <begin position="703"/>
        <end position="841"/>
    </location>
</feature>
<feature type="region of interest" description="Disordered" evidence="3">
    <location>
        <begin position="1010"/>
        <end position="1042"/>
    </location>
</feature>
<dbReference type="SUPFAM" id="SSF52058">
    <property type="entry name" value="L domain-like"/>
    <property type="match status" value="1"/>
</dbReference>
<dbReference type="SMART" id="SM00033">
    <property type="entry name" value="CH"/>
    <property type="match status" value="1"/>
</dbReference>
<name>A0A0L0CP62_LUCCU</name>
<evidence type="ECO:0000256" key="1">
    <source>
        <dbReference type="ARBA" id="ARBA00022614"/>
    </source>
</evidence>
<feature type="compositionally biased region" description="Basic and acidic residues" evidence="3">
    <location>
        <begin position="1024"/>
        <end position="1033"/>
    </location>
</feature>
<comment type="caution">
    <text evidence="5">The sequence shown here is derived from an EMBL/GenBank/DDBJ whole genome shotgun (WGS) entry which is preliminary data.</text>
</comment>
<dbReference type="InterPro" id="IPR001715">
    <property type="entry name" value="CH_dom"/>
</dbReference>
<dbReference type="PROSITE" id="PS50021">
    <property type="entry name" value="CH"/>
    <property type="match status" value="1"/>
</dbReference>
<dbReference type="Gene3D" id="1.10.418.10">
    <property type="entry name" value="Calponin-like domain"/>
    <property type="match status" value="1"/>
</dbReference>
<dbReference type="GO" id="GO:0005737">
    <property type="term" value="C:cytoplasm"/>
    <property type="evidence" value="ECO:0007669"/>
    <property type="project" value="TreeGrafter"/>
</dbReference>
<reference evidence="5 6" key="1">
    <citation type="journal article" date="2015" name="Nat. Commun.">
        <title>Lucilia cuprina genome unlocks parasitic fly biology to underpin future interventions.</title>
        <authorList>
            <person name="Anstead C.A."/>
            <person name="Korhonen P.K."/>
            <person name="Young N.D."/>
            <person name="Hall R.S."/>
            <person name="Jex A.R."/>
            <person name="Murali S.C."/>
            <person name="Hughes D.S."/>
            <person name="Lee S.F."/>
            <person name="Perry T."/>
            <person name="Stroehlein A.J."/>
            <person name="Ansell B.R."/>
            <person name="Breugelmans B."/>
            <person name="Hofmann A."/>
            <person name="Qu J."/>
            <person name="Dugan S."/>
            <person name="Lee S.L."/>
            <person name="Chao H."/>
            <person name="Dinh H."/>
            <person name="Han Y."/>
            <person name="Doddapaneni H.V."/>
            <person name="Worley K.C."/>
            <person name="Muzny D.M."/>
            <person name="Ioannidis P."/>
            <person name="Waterhouse R.M."/>
            <person name="Zdobnov E.M."/>
            <person name="James P.J."/>
            <person name="Bagnall N.H."/>
            <person name="Kotze A.C."/>
            <person name="Gibbs R.A."/>
            <person name="Richards S."/>
            <person name="Batterham P."/>
            <person name="Gasser R.B."/>
        </authorList>
    </citation>
    <scope>NUCLEOTIDE SEQUENCE [LARGE SCALE GENOMIC DNA]</scope>
    <source>
        <strain evidence="5 6">LS</strain>
        <tissue evidence="5">Full body</tissue>
    </source>
</reference>
<dbReference type="SUPFAM" id="SSF47576">
    <property type="entry name" value="Calponin-homology domain, CH-domain"/>
    <property type="match status" value="1"/>
</dbReference>
<dbReference type="InterPro" id="IPR003591">
    <property type="entry name" value="Leu-rich_rpt_typical-subtyp"/>
</dbReference>
<dbReference type="SMART" id="SM00369">
    <property type="entry name" value="LRR_TYP"/>
    <property type="match status" value="6"/>
</dbReference>
<dbReference type="InterPro" id="IPR050216">
    <property type="entry name" value="LRR_domain-containing"/>
</dbReference>
<dbReference type="InterPro" id="IPR032675">
    <property type="entry name" value="LRR_dom_sf"/>
</dbReference>
<dbReference type="InterPro" id="IPR036872">
    <property type="entry name" value="CH_dom_sf"/>
</dbReference>
<dbReference type="Pfam" id="PF13855">
    <property type="entry name" value="LRR_8"/>
    <property type="match status" value="1"/>
</dbReference>
<organism evidence="5 6">
    <name type="scientific">Lucilia cuprina</name>
    <name type="common">Green bottle fly</name>
    <name type="synonym">Australian sheep blowfly</name>
    <dbReference type="NCBI Taxonomy" id="7375"/>
    <lineage>
        <taxon>Eukaryota</taxon>
        <taxon>Metazoa</taxon>
        <taxon>Ecdysozoa</taxon>
        <taxon>Arthropoda</taxon>
        <taxon>Hexapoda</taxon>
        <taxon>Insecta</taxon>
        <taxon>Pterygota</taxon>
        <taxon>Neoptera</taxon>
        <taxon>Endopterygota</taxon>
        <taxon>Diptera</taxon>
        <taxon>Brachycera</taxon>
        <taxon>Muscomorpha</taxon>
        <taxon>Oestroidea</taxon>
        <taxon>Calliphoridae</taxon>
        <taxon>Luciliinae</taxon>
        <taxon>Lucilia</taxon>
    </lineage>
</organism>
<keyword evidence="1" id="KW-0433">Leucine-rich repeat</keyword>
<dbReference type="STRING" id="7375.A0A0L0CP62"/>
<accession>A0A0L0CP62</accession>
<evidence type="ECO:0000313" key="6">
    <source>
        <dbReference type="Proteomes" id="UP000037069"/>
    </source>
</evidence>
<keyword evidence="2" id="KW-0677">Repeat</keyword>
<sequence>MRMAATAAVYNRLHNTSVGVVGGGLSSGQAGGGSGGGLGHHHQLARSLERILEEAHLSGELILTNRKLKDFPKTGTKYNLNDTVIADLSRNRFCELPEEITTFSFLETLLLYHNTIRSIPESVKHLTSLTYLDLRSNQLSSLPRELCFLPLQVLLVSNNRLTALPDELGRMDRLTDLDASYNQLTTLPARIGELRSLRSFSLRSNQLMYLPRELTCLTLVSLDVSNNRISSLPLEIRQMSTLVEINLENNPMTSPPASLCVRGLVHVFKYLETQATKEEKGSRAGGNYDGYTTLRRAPRNNSNGNVLETHRVVRHHVDSGYSTCDGIDKRWSHDMPLKSKNESPIRMTPTTPPLTKASLLNADLMDASLTSSTSTIVDESISVTAAVVKPLNMESQSMSDLSCSPIKRKDENNLMHLQQQHLNYVHNHSSSSSGSTPDLDDGMIDHNLQQQPNGKLDDKANKNLGNIQTYREYKEALKQQRSQEVYKLKEQKHVYDANETPSPQPNEDMEIRLNGNAQSAPVPKSIMKNSANNSNATLNGVSVSASGVGNNAVVSSSNGGIEETVVIPKKPIQKVIPSRNTELMSSTKHSANDVLSTVTTNGDCIGYVKPNSPMKTLNGGNVVSGGNGLTGLGVGILTNNNKFTTTTMTTTTTSSTTGGGIKSPVGNNSNKIITGKAHRTVTWNHDIPPEKLSFTMRREFDRQREEIELMTQLRSIIETRLKMTLPDDIASALTDGVILCHLANYVRPRSVASIHVPSPGVSKLTMARCRRNVDNFLEACRKIGVDEELICSCADVIPLSATDADGHDNDDLVTLEDFNDNNDQLYRNNNNCTDAETDNHEEQKRQQQRKILPNPSAVLKTVAALIAMDSNPQHQNIKNLQQQHELQMKLQEFQNQHQQVPQHCVEDKKHYFYINKKPDLSKQRHCMLLENNDSLLEEDEEESGDRELQELMKEEQNQLTATCTKEQMMMEFQNSNYDKFDHYDNNLNSDGGGDGDDCYGNGHQTDNCYSSSKNGHNNASSCSNERKQQEKHVGSSSSSTTTLSVGNLYRHCKLKTFQKIKLNLITHHGNSGGGGSNHCSSSSLLSSSMDGNMLQTIVETDNDVISGNTTSSTTGLYQIIDEKYKIKETELSLKVINNQSSNNNNTSSITSAVGASNMKHKLFDLSGMEKSCEKSSTTLSSATSTQPTDAIAAAATINNTVSKRIEFFEHANIPNGGIIKPKSNIYSIYRVNDNMAIEDEKLVKNVVKLKEAGSSKSTAATSFLLRHDSHTLTIILSCVFINLICCAADVLEGKGVVQVAITVGELFRIHGNGANIQNTSKSPTRATRATLTPSPIV</sequence>
<dbReference type="EMBL" id="JRES01000096">
    <property type="protein sequence ID" value="KNC34148.1"/>
    <property type="molecule type" value="Genomic_DNA"/>
</dbReference>
<feature type="compositionally biased region" description="Polar residues" evidence="3">
    <location>
        <begin position="1010"/>
        <end position="1023"/>
    </location>
</feature>
<keyword evidence="6" id="KW-1185">Reference proteome</keyword>
<dbReference type="Proteomes" id="UP000037069">
    <property type="component" value="Unassembled WGS sequence"/>
</dbReference>
<dbReference type="PROSITE" id="PS51450">
    <property type="entry name" value="LRR"/>
    <property type="match status" value="3"/>
</dbReference>
<feature type="region of interest" description="Disordered" evidence="3">
    <location>
        <begin position="426"/>
        <end position="461"/>
    </location>
</feature>
<dbReference type="PANTHER" id="PTHR48051">
    <property type="match status" value="1"/>
</dbReference>
<dbReference type="SMART" id="SM00364">
    <property type="entry name" value="LRR_BAC"/>
    <property type="match status" value="5"/>
</dbReference>
<dbReference type="PANTHER" id="PTHR48051:SF21">
    <property type="entry name" value="CALPONIN-HOMOLOGY (CH) DOMAIN-CONTAINING PROTEIN"/>
    <property type="match status" value="1"/>
</dbReference>
<dbReference type="OrthoDB" id="6149831at2759"/>
<protein>
    <recommendedName>
        <fullName evidence="4">Calponin-homology (CH) domain-containing protein</fullName>
    </recommendedName>
</protein>
<dbReference type="InterPro" id="IPR025875">
    <property type="entry name" value="Leu-rich_rpt_4"/>
</dbReference>
<dbReference type="Pfam" id="PF12799">
    <property type="entry name" value="LRR_4"/>
    <property type="match status" value="1"/>
</dbReference>
<dbReference type="CDD" id="cd21205">
    <property type="entry name" value="CH_LRCH"/>
    <property type="match status" value="1"/>
</dbReference>
<evidence type="ECO:0000313" key="5">
    <source>
        <dbReference type="EMBL" id="KNC34148.1"/>
    </source>
</evidence>
<dbReference type="FunFam" id="3.80.10.10:FF:000510">
    <property type="entry name" value="Leucine-rich-repeats and calponin homology domain protein, isoform B"/>
    <property type="match status" value="1"/>
</dbReference>
<feature type="region of interest" description="Disordered" evidence="3">
    <location>
        <begin position="1318"/>
        <end position="1337"/>
    </location>
</feature>
<dbReference type="OMA" id="NEDMEIR"/>
<feature type="region of interest" description="Disordered" evidence="3">
    <location>
        <begin position="829"/>
        <end position="854"/>
    </location>
</feature>
<feature type="region of interest" description="Disordered" evidence="3">
    <location>
        <begin position="490"/>
        <end position="510"/>
    </location>
</feature>
<dbReference type="FunFam" id="1.10.418.10:FF:000081">
    <property type="entry name" value="Leucine-rich-repeats and calponin homology domain protein, isoform C"/>
    <property type="match status" value="1"/>
</dbReference>
<feature type="region of interest" description="Disordered" evidence="3">
    <location>
        <begin position="648"/>
        <end position="668"/>
    </location>
</feature>
<proteinExistence type="predicted"/>
<evidence type="ECO:0000256" key="3">
    <source>
        <dbReference type="SAM" id="MobiDB-lite"/>
    </source>
</evidence>
<evidence type="ECO:0000256" key="2">
    <source>
        <dbReference type="ARBA" id="ARBA00022737"/>
    </source>
</evidence>
<feature type="region of interest" description="Disordered" evidence="3">
    <location>
        <begin position="280"/>
        <end position="304"/>
    </location>
</feature>